<evidence type="ECO:0000313" key="10">
    <source>
        <dbReference type="Proteomes" id="UP000663851"/>
    </source>
</evidence>
<evidence type="ECO:0000313" key="9">
    <source>
        <dbReference type="EMBL" id="CAF4824086.1"/>
    </source>
</evidence>
<dbReference type="EMBL" id="CAJOBP010000940">
    <property type="protein sequence ID" value="CAF4237591.1"/>
    <property type="molecule type" value="Genomic_DNA"/>
</dbReference>
<dbReference type="EMBL" id="CAJNYT010003492">
    <property type="protein sequence ID" value="CAF3569886.1"/>
    <property type="molecule type" value="Genomic_DNA"/>
</dbReference>
<dbReference type="Proteomes" id="UP000663825">
    <property type="component" value="Unassembled WGS sequence"/>
</dbReference>
<dbReference type="EMBL" id="CAJNXB010005692">
    <property type="protein sequence ID" value="CAF3441109.1"/>
    <property type="molecule type" value="Genomic_DNA"/>
</dbReference>
<dbReference type="Proteomes" id="UP000663851">
    <property type="component" value="Unassembled WGS sequence"/>
</dbReference>
<dbReference type="EMBL" id="CAJOBO010004238">
    <property type="protein sequence ID" value="CAF4515595.1"/>
    <property type="molecule type" value="Genomic_DNA"/>
</dbReference>
<evidence type="ECO:0000313" key="6">
    <source>
        <dbReference type="EMBL" id="CAF4237591.1"/>
    </source>
</evidence>
<dbReference type="Proteomes" id="UP000663873">
    <property type="component" value="Unassembled WGS sequence"/>
</dbReference>
<dbReference type="Proteomes" id="UP000663872">
    <property type="component" value="Unassembled WGS sequence"/>
</dbReference>
<keyword evidence="11" id="KW-1185">Reference proteome</keyword>
<dbReference type="Proteomes" id="UP000663865">
    <property type="component" value="Unassembled WGS sequence"/>
</dbReference>
<gene>
    <name evidence="5" type="ORF">GRG538_LOCUS21162</name>
    <name evidence="7" type="ORF">HFQ381_LOCUS28776</name>
    <name evidence="2" type="ORF">KIK155_LOCUS8912</name>
    <name evidence="4" type="ORF">LUA448_LOCUS21722</name>
    <name evidence="9" type="ORF">QYT958_LOCUS25243</name>
    <name evidence="3" type="ORF">TIS948_LOCUS31199</name>
    <name evidence="8" type="ORF">TOA249_LOCUS24745</name>
    <name evidence="6" type="ORF">UJA718_LOCUS8732</name>
</gene>
<comment type="caution">
    <text evidence="7">The sequence shown here is derived from an EMBL/GenBank/DDBJ whole genome shotgun (WGS) entry which is preliminary data.</text>
</comment>
<sequence>MNRFCSIFILVLLFNRYCYSFTIPYIDQNKKETLPLSGSNSQDVIKSLVNEKNDQDSYVNILCTVYGVCLDNDQQYNFNGRPKAKRLTMSVFHGFPKFGKREFRSAFAGFSKFG</sequence>
<evidence type="ECO:0000313" key="4">
    <source>
        <dbReference type="EMBL" id="CAF3448367.1"/>
    </source>
</evidence>
<keyword evidence="1" id="KW-0732">Signal</keyword>
<evidence type="ECO:0000313" key="2">
    <source>
        <dbReference type="EMBL" id="CAF3409590.1"/>
    </source>
</evidence>
<dbReference type="EMBL" id="CAJOBR010005633">
    <property type="protein sequence ID" value="CAF4824086.1"/>
    <property type="molecule type" value="Genomic_DNA"/>
</dbReference>
<protein>
    <submittedName>
        <fullName evidence="7">Uncharacterized protein</fullName>
    </submittedName>
</protein>
<feature type="signal peptide" evidence="1">
    <location>
        <begin position="1"/>
        <end position="20"/>
    </location>
</feature>
<evidence type="ECO:0000313" key="5">
    <source>
        <dbReference type="EMBL" id="CAF3569886.1"/>
    </source>
</evidence>
<name>A0A820WGK5_9BILA</name>
<reference evidence="7" key="1">
    <citation type="submission" date="2021-02" db="EMBL/GenBank/DDBJ databases">
        <authorList>
            <person name="Nowell W R."/>
        </authorList>
    </citation>
    <scope>NUCLEOTIDE SEQUENCE</scope>
</reference>
<dbReference type="Proteomes" id="UP000663833">
    <property type="component" value="Unassembled WGS sequence"/>
</dbReference>
<dbReference type="EMBL" id="CAJNYV010001188">
    <property type="protein sequence ID" value="CAF3409590.1"/>
    <property type="molecule type" value="Genomic_DNA"/>
</dbReference>
<accession>A0A820WGK5</accession>
<organism evidence="7 10">
    <name type="scientific">Rotaria socialis</name>
    <dbReference type="NCBI Taxonomy" id="392032"/>
    <lineage>
        <taxon>Eukaryota</taxon>
        <taxon>Metazoa</taxon>
        <taxon>Spiralia</taxon>
        <taxon>Gnathifera</taxon>
        <taxon>Rotifera</taxon>
        <taxon>Eurotatoria</taxon>
        <taxon>Bdelloidea</taxon>
        <taxon>Philodinida</taxon>
        <taxon>Philodinidae</taxon>
        <taxon>Rotaria</taxon>
    </lineage>
</organism>
<evidence type="ECO:0000313" key="8">
    <source>
        <dbReference type="EMBL" id="CAF4823583.1"/>
    </source>
</evidence>
<dbReference type="OrthoDB" id="10003862at2759"/>
<evidence type="ECO:0000256" key="1">
    <source>
        <dbReference type="SAM" id="SignalP"/>
    </source>
</evidence>
<evidence type="ECO:0000313" key="7">
    <source>
        <dbReference type="EMBL" id="CAF4515595.1"/>
    </source>
</evidence>
<evidence type="ECO:0000313" key="3">
    <source>
        <dbReference type="EMBL" id="CAF3441109.1"/>
    </source>
</evidence>
<feature type="chain" id="PRO_5035622185" evidence="1">
    <location>
        <begin position="21"/>
        <end position="114"/>
    </location>
</feature>
<dbReference type="EMBL" id="CAJNYD010002887">
    <property type="protein sequence ID" value="CAF3448367.1"/>
    <property type="molecule type" value="Genomic_DNA"/>
</dbReference>
<dbReference type="Proteomes" id="UP000663838">
    <property type="component" value="Unassembled WGS sequence"/>
</dbReference>
<dbReference type="EMBL" id="CAJOBS010002570">
    <property type="protein sequence ID" value="CAF4823583.1"/>
    <property type="molecule type" value="Genomic_DNA"/>
</dbReference>
<evidence type="ECO:0000313" key="11">
    <source>
        <dbReference type="Proteomes" id="UP000663873"/>
    </source>
</evidence>
<dbReference type="AlphaFoldDB" id="A0A820WGK5"/>
<dbReference type="Proteomes" id="UP000663848">
    <property type="component" value="Unassembled WGS sequence"/>
</dbReference>
<proteinExistence type="predicted"/>